<accession>A0ABW7S2Z3</accession>
<evidence type="ECO:0000313" key="1">
    <source>
        <dbReference type="EMBL" id="MFI0574627.1"/>
    </source>
</evidence>
<gene>
    <name evidence="1" type="ORF">ACH3YB_23680</name>
</gene>
<comment type="caution">
    <text evidence="1">The sequence shown here is derived from an EMBL/GenBank/DDBJ whole genome shotgun (WGS) entry which is preliminary data.</text>
</comment>
<evidence type="ECO:0008006" key="3">
    <source>
        <dbReference type="Google" id="ProtNLM"/>
    </source>
</evidence>
<reference evidence="1 2" key="1">
    <citation type="submission" date="2024-10" db="EMBL/GenBank/DDBJ databases">
        <authorList>
            <person name="Wannawong T."/>
            <person name="Kuncharoen N."/>
            <person name="Mhuantong W."/>
        </authorList>
    </citation>
    <scope>NUCLEOTIDE SEQUENCE [LARGE SCALE GENOMIC DNA]</scope>
    <source>
        <strain evidence="1 2">CALK1-4</strain>
    </source>
</reference>
<dbReference type="Gene3D" id="3.30.360.10">
    <property type="entry name" value="Dihydrodipicolinate Reductase, domain 2"/>
    <property type="match status" value="1"/>
</dbReference>
<dbReference type="RefSeq" id="WP_398352775.1">
    <property type="nucleotide sequence ID" value="NZ_JBIQWK010000007.1"/>
</dbReference>
<keyword evidence="2" id="KW-1185">Reference proteome</keyword>
<protein>
    <recommendedName>
        <fullName evidence="3">Glucose-6-phosphate dehydrogenase C-terminal domain-containing protein</fullName>
    </recommendedName>
</protein>
<organism evidence="1 2">
    <name type="scientific">Streptomyces tendae</name>
    <dbReference type="NCBI Taxonomy" id="1932"/>
    <lineage>
        <taxon>Bacteria</taxon>
        <taxon>Bacillati</taxon>
        <taxon>Actinomycetota</taxon>
        <taxon>Actinomycetes</taxon>
        <taxon>Kitasatosporales</taxon>
        <taxon>Streptomycetaceae</taxon>
        <taxon>Streptomyces</taxon>
    </lineage>
</organism>
<evidence type="ECO:0000313" key="2">
    <source>
        <dbReference type="Proteomes" id="UP001610810"/>
    </source>
</evidence>
<name>A0ABW7S2Z3_STRTE</name>
<dbReference type="SUPFAM" id="SSF55347">
    <property type="entry name" value="Glyceraldehyde-3-phosphate dehydrogenase-like, C-terminal domain"/>
    <property type="match status" value="1"/>
</dbReference>
<proteinExistence type="predicted"/>
<dbReference type="EMBL" id="JBIQWK010000007">
    <property type="protein sequence ID" value="MFI0574627.1"/>
    <property type="molecule type" value="Genomic_DNA"/>
</dbReference>
<sequence>MVRNPLLQLLCLVAMEPPLILGERDLRDRQVSDDCWGGAAGRFLTSTHNVCVITM</sequence>
<dbReference type="Proteomes" id="UP001610810">
    <property type="component" value="Unassembled WGS sequence"/>
</dbReference>